<evidence type="ECO:0000313" key="1">
    <source>
        <dbReference type="EMBL" id="AVG24119.1"/>
    </source>
</evidence>
<dbReference type="KEGG" id="psai:C3B54_111159"/>
<dbReference type="InterPro" id="IPR011256">
    <property type="entry name" value="Reg_factor_effector_dom_sf"/>
</dbReference>
<gene>
    <name evidence="1" type="ORF">C3B54_111159</name>
</gene>
<dbReference type="RefSeq" id="WP_104913645.1">
    <property type="nucleotide sequence ID" value="NZ_CP026923.1"/>
</dbReference>
<name>A0A2L2BR24_9MICO</name>
<dbReference type="PANTHER" id="PTHR11220">
    <property type="entry name" value="HEME-BINDING PROTEIN-RELATED"/>
    <property type="match status" value="1"/>
</dbReference>
<sequence>MVSVQPYRVIEPLGDHVELRAYPAHRAVSVDVQAGLEEAGTLGFGPLVGYISGRNEHSQRVAMTSPVLLQPRNVDRHVVSFVLPEEWWTKDAPVPSSNRVWIEDRPEVTMAAIRFRGMWKEARVLEREEALRHVLHTQGIQITGGPLFARYDPPAVPGFLRRNEVLLPVSR</sequence>
<dbReference type="Pfam" id="PF04832">
    <property type="entry name" value="SOUL"/>
    <property type="match status" value="1"/>
</dbReference>
<protein>
    <submittedName>
        <fullName evidence="1">SOUL heme-binding protein</fullName>
    </submittedName>
</protein>
<dbReference type="SUPFAM" id="SSF55136">
    <property type="entry name" value="Probable bacterial effector-binding domain"/>
    <property type="match status" value="1"/>
</dbReference>
<proteinExistence type="predicted"/>
<accession>A0A2L2BR24</accession>
<organism evidence="1 2">
    <name type="scientific">Pontimonas salivibrio</name>
    <dbReference type="NCBI Taxonomy" id="1159327"/>
    <lineage>
        <taxon>Bacteria</taxon>
        <taxon>Bacillati</taxon>
        <taxon>Actinomycetota</taxon>
        <taxon>Actinomycetes</taxon>
        <taxon>Micrococcales</taxon>
        <taxon>Microbacteriaceae</taxon>
        <taxon>Pontimonas</taxon>
    </lineage>
</organism>
<dbReference type="EMBL" id="CP026923">
    <property type="protein sequence ID" value="AVG24119.1"/>
    <property type="molecule type" value="Genomic_DNA"/>
</dbReference>
<evidence type="ECO:0000313" key="2">
    <source>
        <dbReference type="Proteomes" id="UP000243077"/>
    </source>
</evidence>
<reference evidence="1 2" key="1">
    <citation type="submission" date="2018-02" db="EMBL/GenBank/DDBJ databases">
        <title>Complete genome of the streamlined marine actinobacterium Pontimonas salivibrio CL-TW6 adapted to coastal planktonic lifestype.</title>
        <authorList>
            <person name="Cho B.C."/>
            <person name="Hardies S.C."/>
            <person name="Jang G.I."/>
            <person name="Hwang C.Y."/>
        </authorList>
    </citation>
    <scope>NUCLEOTIDE SEQUENCE [LARGE SCALE GENOMIC DNA]</scope>
    <source>
        <strain evidence="1 2">CL-TW6</strain>
    </source>
</reference>
<dbReference type="OrthoDB" id="2156220at2"/>
<dbReference type="AlphaFoldDB" id="A0A2L2BR24"/>
<dbReference type="PANTHER" id="PTHR11220:SF1">
    <property type="entry name" value="HEME-BINDING PROTEIN 2"/>
    <property type="match status" value="1"/>
</dbReference>
<keyword evidence="2" id="KW-1185">Reference proteome</keyword>
<dbReference type="Proteomes" id="UP000243077">
    <property type="component" value="Chromosome"/>
</dbReference>
<dbReference type="InterPro" id="IPR006917">
    <property type="entry name" value="SOUL_heme-bd"/>
</dbReference>
<dbReference type="Gene3D" id="3.20.80.10">
    <property type="entry name" value="Regulatory factor, effector binding domain"/>
    <property type="match status" value="1"/>
</dbReference>